<protein>
    <submittedName>
        <fullName evidence="1">Uncharacterized protein</fullName>
    </submittedName>
</protein>
<keyword evidence="2" id="KW-1185">Reference proteome</keyword>
<proteinExistence type="predicted"/>
<sequence>MTCYKYGAEGRVPLYRSNPSSTSFDSRVKKLFTYVPRQLYRCVKVHFQNHHDSLKEETIFECRAEEKAGTDQAMDKVRNSHESSTVVNGSIYSYDGSTWTAPRGSDDSDTIAGEDTYWTQDQLARNLADHATAHLRHRLAEEFFDGTVRDLDELGTLEEALWERKESRRNQERNQFWSDTGMGGRVYL</sequence>
<reference evidence="1" key="1">
    <citation type="submission" date="2022-11" db="EMBL/GenBank/DDBJ databases">
        <title>Chromosomal genome sequence assembly and mating type (MAT) locus characterization of the leprose asexual lichenized fungus Lepraria neglecta (Nyl.) Erichsen.</title>
        <authorList>
            <person name="Allen J.L."/>
            <person name="Pfeffer B."/>
        </authorList>
    </citation>
    <scope>NUCLEOTIDE SEQUENCE</scope>
    <source>
        <strain evidence="1">Allen 5258</strain>
    </source>
</reference>
<organism evidence="1 2">
    <name type="scientific">Lepraria neglecta</name>
    <dbReference type="NCBI Taxonomy" id="209136"/>
    <lineage>
        <taxon>Eukaryota</taxon>
        <taxon>Fungi</taxon>
        <taxon>Dikarya</taxon>
        <taxon>Ascomycota</taxon>
        <taxon>Pezizomycotina</taxon>
        <taxon>Lecanoromycetes</taxon>
        <taxon>OSLEUM clade</taxon>
        <taxon>Lecanoromycetidae</taxon>
        <taxon>Lecanorales</taxon>
        <taxon>Lecanorineae</taxon>
        <taxon>Stereocaulaceae</taxon>
        <taxon>Lepraria</taxon>
    </lineage>
</organism>
<accession>A0AAE0DQR9</accession>
<name>A0AAE0DQR9_9LECA</name>
<dbReference type="EMBL" id="JASNWA010000004">
    <property type="protein sequence ID" value="KAK3176640.1"/>
    <property type="molecule type" value="Genomic_DNA"/>
</dbReference>
<gene>
    <name evidence="1" type="ORF">OEA41_007963</name>
</gene>
<comment type="caution">
    <text evidence="1">The sequence shown here is derived from an EMBL/GenBank/DDBJ whole genome shotgun (WGS) entry which is preliminary data.</text>
</comment>
<dbReference type="AlphaFoldDB" id="A0AAE0DQR9"/>
<evidence type="ECO:0000313" key="1">
    <source>
        <dbReference type="EMBL" id="KAK3176640.1"/>
    </source>
</evidence>
<evidence type="ECO:0000313" key="2">
    <source>
        <dbReference type="Proteomes" id="UP001276659"/>
    </source>
</evidence>
<dbReference type="Proteomes" id="UP001276659">
    <property type="component" value="Unassembled WGS sequence"/>
</dbReference>